<keyword evidence="2" id="KW-1185">Reference proteome</keyword>
<name>A0AAX4JE54_9MICR</name>
<evidence type="ECO:0000313" key="1">
    <source>
        <dbReference type="EMBL" id="WUR04271.1"/>
    </source>
</evidence>
<protein>
    <submittedName>
        <fullName evidence="1">Uncharacterized protein</fullName>
    </submittedName>
</protein>
<proteinExistence type="predicted"/>
<dbReference type="EMBL" id="CP142733">
    <property type="protein sequence ID" value="WUR04271.1"/>
    <property type="molecule type" value="Genomic_DNA"/>
</dbReference>
<gene>
    <name evidence="1" type="ORF">VNE69_08029</name>
</gene>
<dbReference type="AlphaFoldDB" id="A0AAX4JE54"/>
<accession>A0AAX4JE54</accession>
<dbReference type="Proteomes" id="UP001334084">
    <property type="component" value="Chromosome 8"/>
</dbReference>
<dbReference type="RefSeq" id="XP_065330416.1">
    <property type="nucleotide sequence ID" value="XM_065474344.1"/>
</dbReference>
<dbReference type="KEGG" id="vnx:VNE69_08029"/>
<sequence>MLLHILSFICSDLTDIIYKVNSKTKEGSHNSTKNINLSIDQNPTIKVNMIQKVKINDRKKNVLNLKFKSYDKIKLLSGSSSNSDMPHEPLDLPVIITKSKRLNLVHKQDQIKIRHYKFLLYKLKHLIDKWDDQDFKFIDNNSKLKFNNKEDQKVYQHNRIGLYPWIKNQSCILKDFLLRTMHLIENCEYEQNYKNLMCLQIRLIYESMNYVQRILPFKENYKPLCISLIESLNRLTCRLPIIFQKHNLEGVFLDFFQTLARYHNPGDPIYMEIHGLTDSFFHKIFRNFITLDNLINKINVMIEVLKRSQMVN</sequence>
<organism evidence="1 2">
    <name type="scientific">Vairimorpha necatrix</name>
    <dbReference type="NCBI Taxonomy" id="6039"/>
    <lineage>
        <taxon>Eukaryota</taxon>
        <taxon>Fungi</taxon>
        <taxon>Fungi incertae sedis</taxon>
        <taxon>Microsporidia</taxon>
        <taxon>Nosematidae</taxon>
        <taxon>Vairimorpha</taxon>
    </lineage>
</organism>
<evidence type="ECO:0000313" key="2">
    <source>
        <dbReference type="Proteomes" id="UP001334084"/>
    </source>
</evidence>
<reference evidence="1" key="1">
    <citation type="journal article" date="2024" name="BMC Genomics">
        <title>Functional annotation of a divergent genome using sequence and structure-based similarity.</title>
        <authorList>
            <person name="Svedberg D."/>
            <person name="Winiger R.R."/>
            <person name="Berg A."/>
            <person name="Sharma H."/>
            <person name="Tellgren-Roth C."/>
            <person name="Debrunner-Vossbrinck B.A."/>
            <person name="Vossbrinck C.R."/>
            <person name="Barandun J."/>
        </authorList>
    </citation>
    <scope>NUCLEOTIDE SEQUENCE</scope>
    <source>
        <strain evidence="1">Illinois isolate</strain>
    </source>
</reference>
<dbReference type="GeneID" id="90542105"/>